<keyword evidence="5" id="KW-0997">Cell inner membrane</keyword>
<keyword evidence="8 10" id="KW-0472">Membrane</keyword>
<gene>
    <name evidence="12" type="ORF">DFR28_103313</name>
</gene>
<dbReference type="InParanoid" id="A0A395JL24"/>
<evidence type="ECO:0000256" key="7">
    <source>
        <dbReference type="ARBA" id="ARBA00022989"/>
    </source>
</evidence>
<evidence type="ECO:0000313" key="13">
    <source>
        <dbReference type="Proteomes" id="UP000253083"/>
    </source>
</evidence>
<keyword evidence="3 9" id="KW-0813">Transport</keyword>
<dbReference type="RefSeq" id="WP_113954868.1">
    <property type="nucleotide sequence ID" value="NZ_QNRT01000003.1"/>
</dbReference>
<evidence type="ECO:0000256" key="2">
    <source>
        <dbReference type="ARBA" id="ARBA00005745"/>
    </source>
</evidence>
<dbReference type="InterPro" id="IPR042094">
    <property type="entry name" value="T2SS_GspF_sf"/>
</dbReference>
<dbReference type="EMBL" id="QNRT01000003">
    <property type="protein sequence ID" value="RBP49881.1"/>
    <property type="molecule type" value="Genomic_DNA"/>
</dbReference>
<dbReference type="GO" id="GO:0005886">
    <property type="term" value="C:plasma membrane"/>
    <property type="evidence" value="ECO:0007669"/>
    <property type="project" value="UniProtKB-SubCell"/>
</dbReference>
<dbReference type="OrthoDB" id="9805682at2"/>
<evidence type="ECO:0000256" key="5">
    <source>
        <dbReference type="ARBA" id="ARBA00022519"/>
    </source>
</evidence>
<dbReference type="PANTHER" id="PTHR30012:SF7">
    <property type="entry name" value="PROTEIN TRANSPORT PROTEIN HOFC HOMOLOG"/>
    <property type="match status" value="1"/>
</dbReference>
<evidence type="ECO:0000259" key="11">
    <source>
        <dbReference type="Pfam" id="PF00482"/>
    </source>
</evidence>
<organism evidence="12 13">
    <name type="scientific">Arenicella xantha</name>
    <dbReference type="NCBI Taxonomy" id="644221"/>
    <lineage>
        <taxon>Bacteria</taxon>
        <taxon>Pseudomonadati</taxon>
        <taxon>Pseudomonadota</taxon>
        <taxon>Gammaproteobacteria</taxon>
        <taxon>Arenicellales</taxon>
        <taxon>Arenicellaceae</taxon>
        <taxon>Arenicella</taxon>
    </lineage>
</organism>
<feature type="transmembrane region" description="Helical" evidence="10">
    <location>
        <begin position="379"/>
        <end position="399"/>
    </location>
</feature>
<keyword evidence="6 9" id="KW-0812">Transmembrane</keyword>
<feature type="transmembrane region" description="Helical" evidence="10">
    <location>
        <begin position="225"/>
        <end position="244"/>
    </location>
</feature>
<name>A0A395JL24_9GAMM</name>
<accession>A0A395JL24</accession>
<dbReference type="InterPro" id="IPR003004">
    <property type="entry name" value="GspF/PilC"/>
</dbReference>
<protein>
    <submittedName>
        <fullName evidence="12">Type II secretion system protein F (GspF)</fullName>
    </submittedName>
</protein>
<feature type="domain" description="Type II secretion system protein GspF" evidence="11">
    <location>
        <begin position="276"/>
        <end position="398"/>
    </location>
</feature>
<sequence>MAKTTQKKVFEFEWEGVNQKRASTGGSIEAPSLSQARATLRQRGVRVTKIRRKPKPLFSGSRPIKTVDISFASRQMATMIGAGIPIAQTLRGIGKGHDSQAMEKLMLELAREVESGTSLSNSLKKHPKYFNRLFTSLTEAGEESGKLDTMLERVATYNEKLEAIKSKVKSAMMYPTIVLFIACLVTILLLLFVIPQFEVLFQGVGADLPTLTRVIVDMSKWMQSYWWIFVLVVAGGFVSFFAAYKRSEKMKFAIDRLLIRLPMFGPILKKSSLARFARTLSIVFGAGVPLVDGMDTVGAATGNRVYQKAVSDVKADISTGRGLENSMAQTKMFPNMMLQMVASGEESGELEVMLDKVADFFEREVDDAVEALSSIIEPLMIAVLGGIIGTMVLAMYMPIFKMASVF</sequence>
<keyword evidence="7 10" id="KW-1133">Transmembrane helix</keyword>
<keyword evidence="4" id="KW-1003">Cell membrane</keyword>
<evidence type="ECO:0000256" key="10">
    <source>
        <dbReference type="SAM" id="Phobius"/>
    </source>
</evidence>
<dbReference type="PRINTS" id="PR00812">
    <property type="entry name" value="BCTERIALGSPF"/>
</dbReference>
<comment type="subcellular location">
    <subcellularLocation>
        <location evidence="1 9">Cell inner membrane</location>
        <topology evidence="1 9">Multi-pass membrane protein</topology>
    </subcellularLocation>
</comment>
<dbReference type="Proteomes" id="UP000253083">
    <property type="component" value="Unassembled WGS sequence"/>
</dbReference>
<evidence type="ECO:0000256" key="8">
    <source>
        <dbReference type="ARBA" id="ARBA00023136"/>
    </source>
</evidence>
<dbReference type="InterPro" id="IPR001992">
    <property type="entry name" value="T2SS_GspF/T4SS_PilC_CS"/>
</dbReference>
<dbReference type="InterPro" id="IPR018076">
    <property type="entry name" value="T2SS_GspF_dom"/>
</dbReference>
<comment type="caution">
    <text evidence="12">The sequence shown here is derived from an EMBL/GenBank/DDBJ whole genome shotgun (WGS) entry which is preliminary data.</text>
</comment>
<feature type="domain" description="Type II secretion system protein GspF" evidence="11">
    <location>
        <begin position="73"/>
        <end position="195"/>
    </location>
</feature>
<dbReference type="FunFam" id="1.20.81.30:FF:000001">
    <property type="entry name" value="Type II secretion system protein F"/>
    <property type="match status" value="2"/>
</dbReference>
<dbReference type="AlphaFoldDB" id="A0A395JL24"/>
<evidence type="ECO:0000256" key="6">
    <source>
        <dbReference type="ARBA" id="ARBA00022692"/>
    </source>
</evidence>
<dbReference type="PROSITE" id="PS00874">
    <property type="entry name" value="T2SP_F"/>
    <property type="match status" value="1"/>
</dbReference>
<dbReference type="Gene3D" id="1.20.81.30">
    <property type="entry name" value="Type II secretion system (T2SS), domain F"/>
    <property type="match status" value="2"/>
</dbReference>
<dbReference type="PANTHER" id="PTHR30012">
    <property type="entry name" value="GENERAL SECRETION PATHWAY PROTEIN"/>
    <property type="match status" value="1"/>
</dbReference>
<evidence type="ECO:0000313" key="12">
    <source>
        <dbReference type="EMBL" id="RBP49881.1"/>
    </source>
</evidence>
<comment type="similarity">
    <text evidence="2 9">Belongs to the GSP F family.</text>
</comment>
<evidence type="ECO:0000256" key="9">
    <source>
        <dbReference type="RuleBase" id="RU003923"/>
    </source>
</evidence>
<feature type="transmembrane region" description="Helical" evidence="10">
    <location>
        <begin position="171"/>
        <end position="194"/>
    </location>
</feature>
<evidence type="ECO:0000256" key="3">
    <source>
        <dbReference type="ARBA" id="ARBA00022448"/>
    </source>
</evidence>
<reference evidence="12 13" key="1">
    <citation type="submission" date="2018-06" db="EMBL/GenBank/DDBJ databases">
        <title>Genomic Encyclopedia of Type Strains, Phase IV (KMG-IV): sequencing the most valuable type-strain genomes for metagenomic binning, comparative biology and taxonomic classification.</title>
        <authorList>
            <person name="Goeker M."/>
        </authorList>
    </citation>
    <scope>NUCLEOTIDE SEQUENCE [LARGE SCALE GENOMIC DNA]</scope>
    <source>
        <strain evidence="12 13">DSM 24032</strain>
    </source>
</reference>
<evidence type="ECO:0000256" key="1">
    <source>
        <dbReference type="ARBA" id="ARBA00004429"/>
    </source>
</evidence>
<dbReference type="Pfam" id="PF00482">
    <property type="entry name" value="T2SSF"/>
    <property type="match status" value="2"/>
</dbReference>
<proteinExistence type="inferred from homology"/>
<keyword evidence="13" id="KW-1185">Reference proteome</keyword>
<evidence type="ECO:0000256" key="4">
    <source>
        <dbReference type="ARBA" id="ARBA00022475"/>
    </source>
</evidence>
<dbReference type="GO" id="GO:0015628">
    <property type="term" value="P:protein secretion by the type II secretion system"/>
    <property type="evidence" value="ECO:0007669"/>
    <property type="project" value="TreeGrafter"/>
</dbReference>